<dbReference type="SMART" id="SM00369">
    <property type="entry name" value="LRR_TYP"/>
    <property type="match status" value="2"/>
</dbReference>
<dbReference type="AlphaFoldDB" id="A0AAN6DS09"/>
<gene>
    <name evidence="4" type="ORF">EDD36DRAFT_325782</name>
</gene>
<keyword evidence="5" id="KW-1185">Reference proteome</keyword>
<dbReference type="InterPro" id="IPR025875">
    <property type="entry name" value="Leu-rich_rpt_4"/>
</dbReference>
<comment type="caution">
    <text evidence="4">The sequence shown here is derived from an EMBL/GenBank/DDBJ whole genome shotgun (WGS) entry which is preliminary data.</text>
</comment>
<dbReference type="PROSITE" id="PS51450">
    <property type="entry name" value="LRR"/>
    <property type="match status" value="1"/>
</dbReference>
<dbReference type="InterPro" id="IPR032675">
    <property type="entry name" value="LRR_dom_sf"/>
</dbReference>
<dbReference type="Gene3D" id="3.80.10.10">
    <property type="entry name" value="Ribonuclease Inhibitor"/>
    <property type="match status" value="1"/>
</dbReference>
<name>A0AAN6DS09_9EURO</name>
<evidence type="ECO:0000313" key="4">
    <source>
        <dbReference type="EMBL" id="KAI1610428.1"/>
    </source>
</evidence>
<dbReference type="InterPro" id="IPR001611">
    <property type="entry name" value="Leu-rich_rpt"/>
</dbReference>
<keyword evidence="2" id="KW-0677">Repeat</keyword>
<sequence>MDDLDLPALSQATIRAARTPPRPSFLLTRKRTHADYDDDPATSSDPALFSSDEQAPDAENYVAGKRKKRIYKGSWWDKHPRKDGSRKSSRKQELTRNFDSGIFMGSESSEDLLSSDSFTLEDELLRDQQHHRTQHKSALRIWSHQYQDQVQDPNSTPKRLPPKPAAIMSKEHEEVCRIVRQCLDIGKEDVDLSSMSLSDLPNEITSLKTLSKQDEIVPGMLDTGTNLEPQLRIYLANNLLQTFPTPILELRNLRVLSLRHNGLKSIPPSIRELVNLETLNVAGNQLEFLPFEILELIRFHNLRELRCHPNNSWCANPPVGYNYDREVLSAQSTLLVRKSSLAWKQTLLDQPPNPNSRVSSLKEIVLRQLAKLDPQNQIDFRALMPPETPDIILDELDVLHAAPGRRCNFCQRPIVLAAKEHIEWWSSKGIFEKEFHAVRLPRWPFKRLECREGCSEINDQWRNGADDTKDAVARRSRRQ</sequence>
<dbReference type="PANTHER" id="PTHR48051:SF1">
    <property type="entry name" value="RAS SUPPRESSOR PROTEIN 1"/>
    <property type="match status" value="1"/>
</dbReference>
<feature type="region of interest" description="Disordered" evidence="3">
    <location>
        <begin position="1"/>
        <end position="65"/>
    </location>
</feature>
<evidence type="ECO:0000256" key="2">
    <source>
        <dbReference type="ARBA" id="ARBA00022737"/>
    </source>
</evidence>
<dbReference type="InterPro" id="IPR050216">
    <property type="entry name" value="LRR_domain-containing"/>
</dbReference>
<proteinExistence type="predicted"/>
<organism evidence="4 5">
    <name type="scientific">Exophiala viscosa</name>
    <dbReference type="NCBI Taxonomy" id="2486360"/>
    <lineage>
        <taxon>Eukaryota</taxon>
        <taxon>Fungi</taxon>
        <taxon>Dikarya</taxon>
        <taxon>Ascomycota</taxon>
        <taxon>Pezizomycotina</taxon>
        <taxon>Eurotiomycetes</taxon>
        <taxon>Chaetothyriomycetidae</taxon>
        <taxon>Chaetothyriales</taxon>
        <taxon>Herpotrichiellaceae</taxon>
        <taxon>Exophiala</taxon>
    </lineage>
</organism>
<dbReference type="InterPro" id="IPR003591">
    <property type="entry name" value="Leu-rich_rpt_typical-subtyp"/>
</dbReference>
<reference evidence="4" key="1">
    <citation type="journal article" date="2022" name="bioRxiv">
        <title>Deciphering the potential niche of two novel black yeast fungi from a biological soil crust based on their genomes, phenotypes, and melanin regulation.</title>
        <authorList>
            <consortium name="DOE Joint Genome Institute"/>
            <person name="Carr E.C."/>
            <person name="Barton Q."/>
            <person name="Grambo S."/>
            <person name="Sullivan M."/>
            <person name="Renfro C.M."/>
            <person name="Kuo A."/>
            <person name="Pangilinan J."/>
            <person name="Lipzen A."/>
            <person name="Keymanesh K."/>
            <person name="Savage E."/>
            <person name="Barry K."/>
            <person name="Grigoriev I.V."/>
            <person name="Riekhof W.R."/>
            <person name="Harris S.S."/>
        </authorList>
    </citation>
    <scope>NUCLEOTIDE SEQUENCE</scope>
    <source>
        <strain evidence="4">JF 03-4F</strain>
    </source>
</reference>
<accession>A0AAN6DS09</accession>
<dbReference type="SUPFAM" id="SSF52058">
    <property type="entry name" value="L domain-like"/>
    <property type="match status" value="1"/>
</dbReference>
<dbReference type="Pfam" id="PF12799">
    <property type="entry name" value="LRR_4"/>
    <property type="match status" value="1"/>
</dbReference>
<dbReference type="GO" id="GO:0005737">
    <property type="term" value="C:cytoplasm"/>
    <property type="evidence" value="ECO:0007669"/>
    <property type="project" value="TreeGrafter"/>
</dbReference>
<evidence type="ECO:0000256" key="3">
    <source>
        <dbReference type="SAM" id="MobiDB-lite"/>
    </source>
</evidence>
<dbReference type="PANTHER" id="PTHR48051">
    <property type="match status" value="1"/>
</dbReference>
<dbReference type="EMBL" id="MU404358">
    <property type="protein sequence ID" value="KAI1610428.1"/>
    <property type="molecule type" value="Genomic_DNA"/>
</dbReference>
<evidence type="ECO:0000256" key="1">
    <source>
        <dbReference type="ARBA" id="ARBA00022614"/>
    </source>
</evidence>
<dbReference type="Proteomes" id="UP001203852">
    <property type="component" value="Unassembled WGS sequence"/>
</dbReference>
<protein>
    <submittedName>
        <fullName evidence="4">Uncharacterized protein</fullName>
    </submittedName>
</protein>
<keyword evidence="1" id="KW-0433">Leucine-rich repeat</keyword>
<evidence type="ECO:0000313" key="5">
    <source>
        <dbReference type="Proteomes" id="UP001203852"/>
    </source>
</evidence>